<gene>
    <name evidence="4" type="ORF">S12H4_04218</name>
</gene>
<dbReference type="SUPFAM" id="SSF49299">
    <property type="entry name" value="PKD domain"/>
    <property type="match status" value="1"/>
</dbReference>
<evidence type="ECO:0000259" key="3">
    <source>
        <dbReference type="PROSITE" id="PS50093"/>
    </source>
</evidence>
<dbReference type="Pfam" id="PF18911">
    <property type="entry name" value="PKD_4"/>
    <property type="match status" value="1"/>
</dbReference>
<protein>
    <recommendedName>
        <fullName evidence="3">PKD domain-containing protein</fullName>
    </recommendedName>
</protein>
<feature type="non-terminal residue" evidence="4">
    <location>
        <position position="1"/>
    </location>
</feature>
<keyword evidence="1" id="KW-0378">Hydrolase</keyword>
<dbReference type="SUPFAM" id="SSF55909">
    <property type="entry name" value="Pentein"/>
    <property type="match status" value="1"/>
</dbReference>
<dbReference type="Gene3D" id="3.75.10.10">
    <property type="entry name" value="L-arginine/glycine Amidinotransferase, Chain A"/>
    <property type="match status" value="1"/>
</dbReference>
<dbReference type="GO" id="GO:0047632">
    <property type="term" value="F:agmatine deiminase activity"/>
    <property type="evidence" value="ECO:0007669"/>
    <property type="project" value="TreeGrafter"/>
</dbReference>
<feature type="domain" description="PKD" evidence="3">
    <location>
        <begin position="350"/>
        <end position="421"/>
    </location>
</feature>
<dbReference type="InterPro" id="IPR013783">
    <property type="entry name" value="Ig-like_fold"/>
</dbReference>
<dbReference type="GO" id="GO:0009446">
    <property type="term" value="P:putrescine biosynthetic process"/>
    <property type="evidence" value="ECO:0007669"/>
    <property type="project" value="InterPro"/>
</dbReference>
<dbReference type="Pfam" id="PF04371">
    <property type="entry name" value="PAD_porph"/>
    <property type="match status" value="1"/>
</dbReference>
<evidence type="ECO:0000256" key="2">
    <source>
        <dbReference type="SAM" id="MobiDB-lite"/>
    </source>
</evidence>
<dbReference type="Gene3D" id="2.60.40.10">
    <property type="entry name" value="Immunoglobulins"/>
    <property type="match status" value="1"/>
</dbReference>
<dbReference type="PROSITE" id="PS50093">
    <property type="entry name" value="PKD"/>
    <property type="match status" value="1"/>
</dbReference>
<evidence type="ECO:0000313" key="4">
    <source>
        <dbReference type="EMBL" id="GAI72634.1"/>
    </source>
</evidence>
<dbReference type="EMBL" id="BARW01001270">
    <property type="protein sequence ID" value="GAI72634.1"/>
    <property type="molecule type" value="Genomic_DNA"/>
</dbReference>
<dbReference type="CDD" id="cd00146">
    <property type="entry name" value="PKD"/>
    <property type="match status" value="1"/>
</dbReference>
<dbReference type="PANTHER" id="PTHR31377:SF0">
    <property type="entry name" value="AGMATINE DEIMINASE-RELATED"/>
    <property type="match status" value="1"/>
</dbReference>
<reference evidence="4" key="1">
    <citation type="journal article" date="2014" name="Front. Microbiol.">
        <title>High frequency of phylogenetically diverse reductive dehalogenase-homologous genes in deep subseafloor sedimentary metagenomes.</title>
        <authorList>
            <person name="Kawai M."/>
            <person name="Futagami T."/>
            <person name="Toyoda A."/>
            <person name="Takaki Y."/>
            <person name="Nishi S."/>
            <person name="Hori S."/>
            <person name="Arai W."/>
            <person name="Tsubouchi T."/>
            <person name="Morono Y."/>
            <person name="Uchiyama I."/>
            <person name="Ito T."/>
            <person name="Fujiyama A."/>
            <person name="Inagaki F."/>
            <person name="Takami H."/>
        </authorList>
    </citation>
    <scope>NUCLEOTIDE SEQUENCE</scope>
    <source>
        <strain evidence="4">Expedition CK06-06</strain>
    </source>
</reference>
<accession>X1SXU5</accession>
<dbReference type="InterPro" id="IPR035986">
    <property type="entry name" value="PKD_dom_sf"/>
</dbReference>
<sequence length="447" mass="51120">DELGVVDFEYNRPRPNDNAIPSAYASDQGLPLYEMPLTHTGGNYMTDGQGIAISTDLLETENPGLSHSEIEQIASNYLGINTYHMVPDVNGEYIEHIDCWAKYLSPDVIMIREVPSDHSQYDEIEAAVDYFELQTSCYGTPYEIVRVYTPNNEPYTNSLILNDKVLVPIKNSEWDDEAIDAYENAMPGYEVLEFTGTWQSTDALHCRAKGIVDRYMLYIEHTPLTNQEYNPDGYEIQAKIISYSEENIISDDTRLYWKVENGSWNYEILQSIGSDYYTATIPDQEVNVTIYYYFHAKDNSGREENHPYIGAFDAHMFSVVGENPNDPPEKPNKPEGPTSGKPGSTYMYKTSTIDPNDDTVFYMWDWGDGTYSDWVGPFDSDEIATASHAWDEKGTYEIKVKAKDTRGEESEWSDPMEVQMPRIFSIWDIIEMNFPRIYSILSIILGM</sequence>
<dbReference type="InterPro" id="IPR000601">
    <property type="entry name" value="PKD_dom"/>
</dbReference>
<dbReference type="PANTHER" id="PTHR31377">
    <property type="entry name" value="AGMATINE DEIMINASE-RELATED"/>
    <property type="match status" value="1"/>
</dbReference>
<comment type="caution">
    <text evidence="4">The sequence shown here is derived from an EMBL/GenBank/DDBJ whole genome shotgun (WGS) entry which is preliminary data.</text>
</comment>
<organism evidence="4">
    <name type="scientific">marine sediment metagenome</name>
    <dbReference type="NCBI Taxonomy" id="412755"/>
    <lineage>
        <taxon>unclassified sequences</taxon>
        <taxon>metagenomes</taxon>
        <taxon>ecological metagenomes</taxon>
    </lineage>
</organism>
<feature type="region of interest" description="Disordered" evidence="2">
    <location>
        <begin position="319"/>
        <end position="345"/>
    </location>
</feature>
<dbReference type="GO" id="GO:0004668">
    <property type="term" value="F:protein-arginine deiminase activity"/>
    <property type="evidence" value="ECO:0007669"/>
    <property type="project" value="InterPro"/>
</dbReference>
<dbReference type="AlphaFoldDB" id="X1SXU5"/>
<evidence type="ECO:0000256" key="1">
    <source>
        <dbReference type="ARBA" id="ARBA00022801"/>
    </source>
</evidence>
<dbReference type="InterPro" id="IPR007466">
    <property type="entry name" value="Peptidyl-Arg-deiminase_porph"/>
</dbReference>
<name>X1SXU5_9ZZZZ</name>
<proteinExistence type="predicted"/>